<evidence type="ECO:0000313" key="4">
    <source>
        <dbReference type="Proteomes" id="UP001140949"/>
    </source>
</evidence>
<dbReference type="EMBL" id="JANAVB010000397">
    <property type="protein sequence ID" value="KAJ6853829.1"/>
    <property type="molecule type" value="Genomic_DNA"/>
</dbReference>
<dbReference type="GO" id="GO:0016301">
    <property type="term" value="F:kinase activity"/>
    <property type="evidence" value="ECO:0007669"/>
    <property type="project" value="UniProtKB-KW"/>
</dbReference>
<organism evidence="3 4">
    <name type="scientific">Iris pallida</name>
    <name type="common">Sweet iris</name>
    <dbReference type="NCBI Taxonomy" id="29817"/>
    <lineage>
        <taxon>Eukaryota</taxon>
        <taxon>Viridiplantae</taxon>
        <taxon>Streptophyta</taxon>
        <taxon>Embryophyta</taxon>
        <taxon>Tracheophyta</taxon>
        <taxon>Spermatophyta</taxon>
        <taxon>Magnoliopsida</taxon>
        <taxon>Liliopsida</taxon>
        <taxon>Asparagales</taxon>
        <taxon>Iridaceae</taxon>
        <taxon>Iridoideae</taxon>
        <taxon>Irideae</taxon>
        <taxon>Iris</taxon>
    </lineage>
</organism>
<keyword evidence="3" id="KW-0418">Kinase</keyword>
<accession>A0AAX6IKR1</accession>
<reference evidence="3" key="1">
    <citation type="journal article" date="2023" name="GigaByte">
        <title>Genome assembly of the bearded iris, Iris pallida Lam.</title>
        <authorList>
            <person name="Bruccoleri R.E."/>
            <person name="Oakeley E.J."/>
            <person name="Faust A.M.E."/>
            <person name="Altorfer M."/>
            <person name="Dessus-Babus S."/>
            <person name="Burckhardt D."/>
            <person name="Oertli M."/>
            <person name="Naumann U."/>
            <person name="Petersen F."/>
            <person name="Wong J."/>
        </authorList>
    </citation>
    <scope>NUCLEOTIDE SEQUENCE</scope>
    <source>
        <strain evidence="3">GSM-AAB239-AS_SAM_17_03QT</strain>
    </source>
</reference>
<proteinExistence type="predicted"/>
<evidence type="ECO:0000256" key="1">
    <source>
        <dbReference type="SAM" id="MobiDB-lite"/>
    </source>
</evidence>
<keyword evidence="4" id="KW-1185">Reference proteome</keyword>
<dbReference type="AlphaFoldDB" id="A0AAX6IKR1"/>
<reference evidence="3" key="2">
    <citation type="submission" date="2023-04" db="EMBL/GenBank/DDBJ databases">
        <authorList>
            <person name="Bruccoleri R.E."/>
            <person name="Oakeley E.J."/>
            <person name="Faust A.-M."/>
            <person name="Dessus-Babus S."/>
            <person name="Altorfer M."/>
            <person name="Burckhardt D."/>
            <person name="Oertli M."/>
            <person name="Naumann U."/>
            <person name="Petersen F."/>
            <person name="Wong J."/>
        </authorList>
    </citation>
    <scope>NUCLEOTIDE SEQUENCE</scope>
    <source>
        <strain evidence="3">GSM-AAB239-AS_SAM_17_03QT</strain>
        <tissue evidence="3">Leaf</tissue>
    </source>
</reference>
<dbReference type="EMBL" id="JANAVB010016193">
    <property type="protein sequence ID" value="KAJ6832401.1"/>
    <property type="molecule type" value="Genomic_DNA"/>
</dbReference>
<sequence>MRGTATADRDQRSRRRGGYTGPRSDGFDKWSGWPPSSGGSIAEAPRSVGDAGFGGAHEANREYSGW</sequence>
<evidence type="ECO:0000313" key="2">
    <source>
        <dbReference type="EMBL" id="KAJ6832401.1"/>
    </source>
</evidence>
<name>A0AAX6IKR1_IRIPA</name>
<feature type="compositionally biased region" description="Low complexity" evidence="1">
    <location>
        <begin position="30"/>
        <end position="40"/>
    </location>
</feature>
<protein>
    <submittedName>
        <fullName evidence="3">Proline-rich receptor-like protein kinase PERK9</fullName>
    </submittedName>
</protein>
<keyword evidence="3" id="KW-0675">Receptor</keyword>
<gene>
    <name evidence="3" type="ORF">M6B38_113070</name>
    <name evidence="2" type="ORF">M6B38_343370</name>
</gene>
<comment type="caution">
    <text evidence="3">The sequence shown here is derived from an EMBL/GenBank/DDBJ whole genome shotgun (WGS) entry which is preliminary data.</text>
</comment>
<evidence type="ECO:0000313" key="3">
    <source>
        <dbReference type="EMBL" id="KAJ6853829.1"/>
    </source>
</evidence>
<feature type="region of interest" description="Disordered" evidence="1">
    <location>
        <begin position="1"/>
        <end position="66"/>
    </location>
</feature>
<keyword evidence="3" id="KW-0808">Transferase</keyword>
<dbReference type="Proteomes" id="UP001140949">
    <property type="component" value="Unassembled WGS sequence"/>
</dbReference>